<dbReference type="Gene3D" id="3.30.200.20">
    <property type="entry name" value="Phosphorylase Kinase, domain 1"/>
    <property type="match status" value="1"/>
</dbReference>
<dbReference type="GO" id="GO:0004674">
    <property type="term" value="F:protein serine/threonine kinase activity"/>
    <property type="evidence" value="ECO:0007669"/>
    <property type="project" value="UniProtKB-KW"/>
</dbReference>
<evidence type="ECO:0000259" key="21">
    <source>
        <dbReference type="PROSITE" id="PS50011"/>
    </source>
</evidence>
<evidence type="ECO:0000256" key="15">
    <source>
        <dbReference type="ARBA" id="ARBA00023170"/>
    </source>
</evidence>
<dbReference type="SMART" id="SM00220">
    <property type="entry name" value="S_TKc"/>
    <property type="match status" value="1"/>
</dbReference>
<dbReference type="InterPro" id="IPR000719">
    <property type="entry name" value="Prot_kinase_dom"/>
</dbReference>
<dbReference type="GO" id="GO:0009882">
    <property type="term" value="F:blue light photoreceptor activity"/>
    <property type="evidence" value="ECO:0007669"/>
    <property type="project" value="UniProtKB-ARBA"/>
</dbReference>
<keyword evidence="10" id="KW-0677">Repeat</keyword>
<dbReference type="SUPFAM" id="SSF56112">
    <property type="entry name" value="Protein kinase-like (PK-like)"/>
    <property type="match status" value="1"/>
</dbReference>
<comment type="function">
    <text evidence="18">Protein kinase that acts as a blue light photoreceptor in a signal-transduction pathway for phototropic responses. Regulates a wide range of physiological activities in plants that maximize the efficiency of photosynthesis, such as chloroplast relocations, stomata opening, and leaf expansion.</text>
</comment>
<evidence type="ECO:0000256" key="9">
    <source>
        <dbReference type="ARBA" id="ARBA00022679"/>
    </source>
</evidence>
<keyword evidence="11 19" id="KW-0547">Nucleotide-binding</keyword>
<evidence type="ECO:0000256" key="19">
    <source>
        <dbReference type="PROSITE-ProRule" id="PRU10141"/>
    </source>
</evidence>
<feature type="domain" description="Protein kinase" evidence="21">
    <location>
        <begin position="562"/>
        <end position="846"/>
    </location>
</feature>
<feature type="compositionally biased region" description="Basic and acidic residues" evidence="20">
    <location>
        <begin position="69"/>
        <end position="86"/>
    </location>
</feature>
<comment type="cofactor">
    <cofactor evidence="1">
        <name>FMN</name>
        <dbReference type="ChEBI" id="CHEBI:58210"/>
    </cofactor>
</comment>
<feature type="binding site" evidence="19">
    <location>
        <position position="591"/>
    </location>
    <ligand>
        <name>ATP</name>
        <dbReference type="ChEBI" id="CHEBI:30616"/>
    </ligand>
</feature>
<dbReference type="FunFam" id="3.30.200.20:FF:000133">
    <property type="entry name" value="LOV domain-containing protein"/>
    <property type="match status" value="1"/>
</dbReference>
<evidence type="ECO:0000256" key="4">
    <source>
        <dbReference type="ARBA" id="ARBA00022527"/>
    </source>
</evidence>
<evidence type="ECO:0000256" key="12">
    <source>
        <dbReference type="ARBA" id="ARBA00022777"/>
    </source>
</evidence>
<feature type="compositionally biased region" description="Basic and acidic residues" evidence="20">
    <location>
        <begin position="280"/>
        <end position="289"/>
    </location>
</feature>
<evidence type="ECO:0000256" key="7">
    <source>
        <dbReference type="ARBA" id="ARBA00022630"/>
    </source>
</evidence>
<dbReference type="NCBIfam" id="TIGR00229">
    <property type="entry name" value="sensory_box"/>
    <property type="match status" value="2"/>
</dbReference>
<proteinExistence type="evidence at transcript level"/>
<organism evidence="24">
    <name type="scientific">Drakaea elastica</name>
    <dbReference type="NCBI Taxonomy" id="1048778"/>
    <lineage>
        <taxon>Eukaryota</taxon>
        <taxon>Viridiplantae</taxon>
        <taxon>Streptophyta</taxon>
        <taxon>Embryophyta</taxon>
        <taxon>Tracheophyta</taxon>
        <taxon>Spermatophyta</taxon>
        <taxon>Magnoliopsida</taxon>
        <taxon>Liliopsida</taxon>
        <taxon>Asparagales</taxon>
        <taxon>Orchidaceae</taxon>
        <taxon>Orchidoideae</taxon>
        <taxon>Diurideae</taxon>
        <taxon>Drakaeinae</taxon>
        <taxon>Drakaea</taxon>
    </lineage>
</organism>
<comment type="catalytic activity">
    <reaction evidence="16">
        <text>L-threonyl-[protein] + ATP = O-phospho-L-threonyl-[protein] + ADP + H(+)</text>
        <dbReference type="Rhea" id="RHEA:46608"/>
        <dbReference type="Rhea" id="RHEA-COMP:11060"/>
        <dbReference type="Rhea" id="RHEA-COMP:11605"/>
        <dbReference type="ChEBI" id="CHEBI:15378"/>
        <dbReference type="ChEBI" id="CHEBI:30013"/>
        <dbReference type="ChEBI" id="CHEBI:30616"/>
        <dbReference type="ChEBI" id="CHEBI:61977"/>
        <dbReference type="ChEBI" id="CHEBI:456216"/>
        <dbReference type="EC" id="2.7.11.1"/>
    </reaction>
</comment>
<evidence type="ECO:0000256" key="17">
    <source>
        <dbReference type="ARBA" id="ARBA00048679"/>
    </source>
</evidence>
<feature type="region of interest" description="Disordered" evidence="20">
    <location>
        <begin position="1"/>
        <end position="39"/>
    </location>
</feature>
<dbReference type="InterPro" id="IPR001610">
    <property type="entry name" value="PAC"/>
</dbReference>
<dbReference type="PROSITE" id="PS00108">
    <property type="entry name" value="PROTEIN_KINASE_ST"/>
    <property type="match status" value="1"/>
</dbReference>
<dbReference type="InterPro" id="IPR011009">
    <property type="entry name" value="Kinase-like_dom_sf"/>
</dbReference>
<dbReference type="InterPro" id="IPR017441">
    <property type="entry name" value="Protein_kinase_ATP_BS"/>
</dbReference>
<evidence type="ECO:0000256" key="6">
    <source>
        <dbReference type="ARBA" id="ARBA00022606"/>
    </source>
</evidence>
<dbReference type="Gene3D" id="3.30.450.20">
    <property type="entry name" value="PAS domain"/>
    <property type="match status" value="2"/>
</dbReference>
<dbReference type="Pfam" id="PF00069">
    <property type="entry name" value="Pkinase"/>
    <property type="match status" value="1"/>
</dbReference>
<evidence type="ECO:0000256" key="3">
    <source>
        <dbReference type="ARBA" id="ARBA00012513"/>
    </source>
</evidence>
<keyword evidence="15" id="KW-0675">Receptor</keyword>
<evidence type="ECO:0000256" key="20">
    <source>
        <dbReference type="SAM" id="MobiDB-lite"/>
    </source>
</evidence>
<dbReference type="CDD" id="cd00130">
    <property type="entry name" value="PAS"/>
    <property type="match status" value="2"/>
</dbReference>
<dbReference type="FunFam" id="1.10.510.10:FF:000265">
    <property type="entry name" value="Putative LOV domain-containing protein"/>
    <property type="match status" value="1"/>
</dbReference>
<dbReference type="InterPro" id="IPR008271">
    <property type="entry name" value="Ser/Thr_kinase_AS"/>
</dbReference>
<dbReference type="InterPro" id="IPR035965">
    <property type="entry name" value="PAS-like_dom_sf"/>
</dbReference>
<protein>
    <recommendedName>
        <fullName evidence="3">non-specific serine/threonine protein kinase</fullName>
        <ecNumber evidence="3">2.7.11.1</ecNumber>
    </recommendedName>
</protein>
<dbReference type="PROSITE" id="PS50011">
    <property type="entry name" value="PROTEIN_KINASE_DOM"/>
    <property type="match status" value="1"/>
</dbReference>
<keyword evidence="9" id="KW-0808">Transferase</keyword>
<dbReference type="SUPFAM" id="SSF55785">
    <property type="entry name" value="PYP-like sensor domain (PAS domain)"/>
    <property type="match status" value="2"/>
</dbReference>
<feature type="compositionally biased region" description="Pro residues" evidence="20">
    <location>
        <begin position="1"/>
        <end position="12"/>
    </location>
</feature>
<dbReference type="InterPro" id="IPR000700">
    <property type="entry name" value="PAS-assoc_C"/>
</dbReference>
<keyword evidence="5" id="KW-0600">Photoreceptor protein</keyword>
<dbReference type="InterPro" id="IPR000014">
    <property type="entry name" value="PAS"/>
</dbReference>
<evidence type="ECO:0000256" key="5">
    <source>
        <dbReference type="ARBA" id="ARBA00022543"/>
    </source>
</evidence>
<keyword evidence="6" id="KW-0716">Sensory transduction</keyword>
<keyword evidence="12" id="KW-0418">Kinase</keyword>
<dbReference type="Pfam" id="PF13426">
    <property type="entry name" value="PAS_9"/>
    <property type="match status" value="2"/>
</dbReference>
<dbReference type="FunFam" id="3.30.450.20:FF:000002">
    <property type="entry name" value="LOV domain-containing protein"/>
    <property type="match status" value="1"/>
</dbReference>
<keyword evidence="13 19" id="KW-0067">ATP-binding</keyword>
<evidence type="ECO:0000256" key="16">
    <source>
        <dbReference type="ARBA" id="ARBA00047899"/>
    </source>
</evidence>
<feature type="domain" description="PAC" evidence="23">
    <location>
        <begin position="167"/>
        <end position="221"/>
    </location>
</feature>
<accession>A0A126X3Y7</accession>
<feature type="region of interest" description="Disordered" evidence="20">
    <location>
        <begin position="280"/>
        <end position="330"/>
    </location>
</feature>
<reference evidence="24" key="1">
    <citation type="journal article" date="2016" name="Proc. Natl. Acad. Sci. U.S.A.">
        <title>Functional and topological diversity of LOV domain photoreceptors.</title>
        <authorList>
            <person name="Glantz S.T."/>
            <person name="Carpenter E.J."/>
            <person name="Melkonian M."/>
            <person name="Gardner K.H."/>
            <person name="Boyden E.S."/>
            <person name="Wong G.K."/>
            <person name="Chow B.Y."/>
        </authorList>
    </citation>
    <scope>NUCLEOTIDE SEQUENCE</scope>
    <source>
        <strain evidence="24">XZME_2005132</strain>
    </source>
</reference>
<evidence type="ECO:0000256" key="1">
    <source>
        <dbReference type="ARBA" id="ARBA00001917"/>
    </source>
</evidence>
<name>A0A126X3Y7_9ASPA</name>
<keyword evidence="4" id="KW-0723">Serine/threonine-protein kinase</keyword>
<evidence type="ECO:0000259" key="22">
    <source>
        <dbReference type="PROSITE" id="PS50112"/>
    </source>
</evidence>
<comment type="similarity">
    <text evidence="2">Belongs to the protein kinase superfamily. AGC Ser/Thr protein kinase family.</text>
</comment>
<keyword evidence="7" id="KW-0285">Flavoprotein</keyword>
<dbReference type="AlphaFoldDB" id="A0A126X3Y7"/>
<feature type="compositionally biased region" description="Basic and acidic residues" evidence="20">
    <location>
        <begin position="21"/>
        <end position="33"/>
    </location>
</feature>
<keyword evidence="14" id="KW-0157">Chromophore</keyword>
<dbReference type="PROSITE" id="PS50113">
    <property type="entry name" value="PAC"/>
    <property type="match status" value="2"/>
</dbReference>
<dbReference type="PROSITE" id="PS50112">
    <property type="entry name" value="PAS"/>
    <property type="match status" value="2"/>
</dbReference>
<evidence type="ECO:0000256" key="13">
    <source>
        <dbReference type="ARBA" id="ARBA00022840"/>
    </source>
</evidence>
<dbReference type="EMBL" id="KU701868">
    <property type="protein sequence ID" value="AML79399.1"/>
    <property type="molecule type" value="mRNA"/>
</dbReference>
<evidence type="ECO:0000256" key="14">
    <source>
        <dbReference type="ARBA" id="ARBA00022991"/>
    </source>
</evidence>
<comment type="catalytic activity">
    <reaction evidence="17">
        <text>L-seryl-[protein] + ATP = O-phospho-L-seryl-[protein] + ADP + H(+)</text>
        <dbReference type="Rhea" id="RHEA:17989"/>
        <dbReference type="Rhea" id="RHEA-COMP:9863"/>
        <dbReference type="Rhea" id="RHEA-COMP:11604"/>
        <dbReference type="ChEBI" id="CHEBI:15378"/>
        <dbReference type="ChEBI" id="CHEBI:29999"/>
        <dbReference type="ChEBI" id="CHEBI:30616"/>
        <dbReference type="ChEBI" id="CHEBI:83421"/>
        <dbReference type="ChEBI" id="CHEBI:456216"/>
        <dbReference type="EC" id="2.7.11.1"/>
    </reaction>
</comment>
<evidence type="ECO:0000256" key="18">
    <source>
        <dbReference type="ARBA" id="ARBA00058424"/>
    </source>
</evidence>
<dbReference type="FunFam" id="3.30.450.20:FF:000036">
    <property type="entry name" value="Putative LOV domain-containing protein"/>
    <property type="match status" value="1"/>
</dbReference>
<evidence type="ECO:0000256" key="10">
    <source>
        <dbReference type="ARBA" id="ARBA00022737"/>
    </source>
</evidence>
<evidence type="ECO:0000256" key="11">
    <source>
        <dbReference type="ARBA" id="ARBA00022741"/>
    </source>
</evidence>
<evidence type="ECO:0000256" key="2">
    <source>
        <dbReference type="ARBA" id="ARBA00009903"/>
    </source>
</evidence>
<dbReference type="GO" id="GO:0005524">
    <property type="term" value="F:ATP binding"/>
    <property type="evidence" value="ECO:0007669"/>
    <property type="project" value="UniProtKB-UniRule"/>
</dbReference>
<feature type="region of interest" description="Disordered" evidence="20">
    <location>
        <begin position="57"/>
        <end position="93"/>
    </location>
</feature>
<dbReference type="CDD" id="cd05574">
    <property type="entry name" value="STKc_phototropin_like"/>
    <property type="match status" value="1"/>
</dbReference>
<sequence length="898" mass="101639">MEEGAPPPPPPEKWMAFPTKVSEKDLNEDKSKEDDESNLIMAQRAAEWGLSVRSSDKNGEIVVVPSSSDDGKESTERTSETTRRSNDTSLPRVSQELKDALSSLQQTFVVSDARRPDCPIMYASAGFFDMTGYSAKEIIGRNCRFLQGPDTDEEEVAKIREAVRTGKSYCGRLLNYKKNGTPFWNLLTITPIRDESGSVIKFIGMQVEVSKYTEGLNDKMLRPNALPVSLIRYDDRQKDRALSSITEVVQTVKHPRASKRDAVLDATPMVEYEKLYTDSPHRGVPDMRNLKSPATTPLYDKNEPLAASARKSGRSSLMSFRRKQSSAEKPEAKIEPEILMTRDVERTESWEKMEREKDIRQAIDIATTLERIEKNFVITDPRLPDNPIIFASDSFLELTEYSREEILGRNCRFLQGAETDQATVSSIRDAIREQREITVQLINYTKSGRKFWNLFHLQPMRDQKGDLQYFIGVQLDGSDHVEPLSNRLSETSEMKSVKLVKATAENVNEAVRELPDANLRPEDLWSVHLKPVFPKPHKGTKASWKAIEKIAGKGEQITLKHFRPIKPLGCGDTGSVHLVELVGTEELFAMKAMEKEVMMNRNKVHRVCIEREIYSLLDHPFLPTLYSSFQTTTHVCLITDFCPGGELFALLDKQPMKIIKEEAARFYAAEVIVGLEYLHCLGIIYRDLKPENILLQEDGHIMLTDFDLSFLTSCKPQVIKHTAPTKRSKVHPPLLVAEPSTQSNSFVGTEEYIAPEIIKGASHSSAIDWWALGILLYEMLYGRTPFRGKNRQKTFANILYKDLTFPSSIPVSLAARQLINGLLHRDPSSRLGSNTGANEIKQHPFFREINWPLIRCMNTPELDTPLQLTVQEINSKTKDSKSDTEDILVKGMETLQGI</sequence>
<dbReference type="Gene3D" id="1.10.510.10">
    <property type="entry name" value="Transferase(Phosphotransferase) domain 1"/>
    <property type="match status" value="1"/>
</dbReference>
<evidence type="ECO:0000313" key="24">
    <source>
        <dbReference type="EMBL" id="AML79399.1"/>
    </source>
</evidence>
<evidence type="ECO:0000259" key="23">
    <source>
        <dbReference type="PROSITE" id="PS50113"/>
    </source>
</evidence>
<feature type="domain" description="PAS" evidence="22">
    <location>
        <begin position="355"/>
        <end position="434"/>
    </location>
</feature>
<evidence type="ECO:0000256" key="8">
    <source>
        <dbReference type="ARBA" id="ARBA00022643"/>
    </source>
</evidence>
<feature type="domain" description="PAS" evidence="22">
    <location>
        <begin position="93"/>
        <end position="166"/>
    </location>
</feature>
<keyword evidence="8" id="KW-0288">FMN</keyword>
<feature type="domain" description="PAC" evidence="23">
    <location>
        <begin position="435"/>
        <end position="489"/>
    </location>
</feature>
<dbReference type="EC" id="2.7.11.1" evidence="3"/>
<dbReference type="SMART" id="SM00086">
    <property type="entry name" value="PAC"/>
    <property type="match status" value="2"/>
</dbReference>
<dbReference type="PANTHER" id="PTHR45637">
    <property type="entry name" value="FLIPPASE KINASE 1-RELATED"/>
    <property type="match status" value="1"/>
</dbReference>
<dbReference type="PROSITE" id="PS00107">
    <property type="entry name" value="PROTEIN_KINASE_ATP"/>
    <property type="match status" value="1"/>
</dbReference>
<dbReference type="SMART" id="SM00091">
    <property type="entry name" value="PAS"/>
    <property type="match status" value="2"/>
</dbReference>